<feature type="transmembrane region" description="Helical" evidence="1">
    <location>
        <begin position="111"/>
        <end position="130"/>
    </location>
</feature>
<feature type="transmembrane region" description="Helical" evidence="1">
    <location>
        <begin position="275"/>
        <end position="301"/>
    </location>
</feature>
<reference evidence="2" key="1">
    <citation type="submission" date="2015-07" db="EMBL/GenBank/DDBJ databases">
        <title>Adaptation to a free-living lifestyle via gene acquisitions in the diplomonad Trepomonas sp. PC1.</title>
        <authorList>
            <person name="Xu F."/>
            <person name="Jerlstrom-Hultqvist J."/>
            <person name="Kolisko M."/>
            <person name="Simpson A.G.B."/>
            <person name="Roger A.J."/>
            <person name="Svard S.G."/>
            <person name="Andersson J.O."/>
        </authorList>
    </citation>
    <scope>NUCLEOTIDE SEQUENCE</scope>
    <source>
        <strain evidence="2">PC1</strain>
    </source>
</reference>
<keyword evidence="1" id="KW-0812">Transmembrane</keyword>
<feature type="non-terminal residue" evidence="2">
    <location>
        <position position="1"/>
    </location>
</feature>
<organism evidence="2">
    <name type="scientific">Trepomonas sp. PC1</name>
    <dbReference type="NCBI Taxonomy" id="1076344"/>
    <lineage>
        <taxon>Eukaryota</taxon>
        <taxon>Metamonada</taxon>
        <taxon>Diplomonadida</taxon>
        <taxon>Hexamitidae</taxon>
        <taxon>Hexamitinae</taxon>
        <taxon>Trepomonas</taxon>
    </lineage>
</organism>
<feature type="transmembrane region" description="Helical" evidence="1">
    <location>
        <begin position="39"/>
        <end position="60"/>
    </location>
</feature>
<dbReference type="AlphaFoldDB" id="A0A146JY63"/>
<feature type="transmembrane region" description="Helical" evidence="1">
    <location>
        <begin position="180"/>
        <end position="200"/>
    </location>
</feature>
<name>A0A146JY63_9EUKA</name>
<dbReference type="EMBL" id="GDID01006964">
    <property type="protein sequence ID" value="JAP89642.1"/>
    <property type="molecule type" value="Transcribed_RNA"/>
</dbReference>
<evidence type="ECO:0000256" key="1">
    <source>
        <dbReference type="SAM" id="Phobius"/>
    </source>
</evidence>
<feature type="non-terminal residue" evidence="2">
    <location>
        <position position="464"/>
    </location>
</feature>
<feature type="transmembrane region" description="Helical" evidence="1">
    <location>
        <begin position="437"/>
        <end position="461"/>
    </location>
</feature>
<feature type="transmembrane region" description="Helical" evidence="1">
    <location>
        <begin position="142"/>
        <end position="168"/>
    </location>
</feature>
<feature type="transmembrane region" description="Helical" evidence="1">
    <location>
        <begin position="353"/>
        <end position="374"/>
    </location>
</feature>
<proteinExistence type="predicted"/>
<keyword evidence="1" id="KW-0472">Membrane</keyword>
<protein>
    <submittedName>
        <fullName evidence="2">Uncharacterized protein</fullName>
    </submittedName>
</protein>
<sequence>IQKYTEDEKELLLPQFSNEQQDEETQKLFKKPQYDLNNIGKIVIIAVLMEISETFCYYSANFTTETLKKQIRVPEGVLGTLFQLASFITMLVLLSKKNLLSDKEIIKNGTLSIMISACCAQITLALRIHYEQKPTNAVNIFIGMYGILTSVFAAIGDSQLWIGSFCYIMKCIPTEKDFGLIIMTLMFLSLTGAGLYNWLYVKQLLSFQAISIILYCGIIIQFISAFIIHYVIPIPNFCINERTIDEIGIDYKIKWLPKWIQFYGHIMGKTLIGSIVFIQSGFVMLIQIFLIGFFSHVYYFIKQPWCINGNCEQVGQQVQTVLIITMTTRILIFGVFGLGFDILNRPNIYKVQVLSFILSAFSIVGLVIPHILAFDSLFARNTFVTVFHIASSLWQPLLTITLLTVFKGCFKLIFCISFSFMSLVKLLNAFITIFTKVVWFSSGLNFVLLLLVAILNFLFILRRE</sequence>
<keyword evidence="1" id="KW-1133">Transmembrane helix</keyword>
<feature type="transmembrane region" description="Helical" evidence="1">
    <location>
        <begin position="321"/>
        <end position="341"/>
    </location>
</feature>
<feature type="transmembrane region" description="Helical" evidence="1">
    <location>
        <begin position="212"/>
        <end position="232"/>
    </location>
</feature>
<feature type="transmembrane region" description="Helical" evidence="1">
    <location>
        <begin position="386"/>
        <end position="405"/>
    </location>
</feature>
<feature type="transmembrane region" description="Helical" evidence="1">
    <location>
        <begin position="80"/>
        <end position="99"/>
    </location>
</feature>
<feature type="transmembrane region" description="Helical" evidence="1">
    <location>
        <begin position="412"/>
        <end position="431"/>
    </location>
</feature>
<accession>A0A146JY63</accession>
<gene>
    <name evidence="2" type="ORF">TPC1_30863</name>
</gene>
<evidence type="ECO:0000313" key="2">
    <source>
        <dbReference type="EMBL" id="JAP89642.1"/>
    </source>
</evidence>